<evidence type="ECO:0000256" key="2">
    <source>
        <dbReference type="SAM" id="MobiDB-lite"/>
    </source>
</evidence>
<organism evidence="4 5">
    <name type="scientific">Phaeospirillum tilakii</name>
    <dbReference type="NCBI Taxonomy" id="741673"/>
    <lineage>
        <taxon>Bacteria</taxon>
        <taxon>Pseudomonadati</taxon>
        <taxon>Pseudomonadota</taxon>
        <taxon>Alphaproteobacteria</taxon>
        <taxon>Rhodospirillales</taxon>
        <taxon>Rhodospirillaceae</taxon>
        <taxon>Phaeospirillum</taxon>
    </lineage>
</organism>
<dbReference type="Proteomes" id="UP001597296">
    <property type="component" value="Unassembled WGS sequence"/>
</dbReference>
<evidence type="ECO:0000256" key="1">
    <source>
        <dbReference type="PROSITE-ProRule" id="PRU00325"/>
    </source>
</evidence>
<gene>
    <name evidence="4" type="ORF">ACFSNB_17940</name>
</gene>
<keyword evidence="1" id="KW-0479">Metal-binding</keyword>
<dbReference type="EMBL" id="JBHUIY010000064">
    <property type="protein sequence ID" value="MFD2235683.1"/>
    <property type="molecule type" value="Genomic_DNA"/>
</dbReference>
<proteinExistence type="predicted"/>
<dbReference type="PANTHER" id="PTHR38133">
    <property type="entry name" value="SLR1429 PROTEIN"/>
    <property type="match status" value="1"/>
</dbReference>
<dbReference type="InterPro" id="IPR007527">
    <property type="entry name" value="Znf_SWIM"/>
</dbReference>
<feature type="region of interest" description="Disordered" evidence="2">
    <location>
        <begin position="240"/>
        <end position="283"/>
    </location>
</feature>
<reference evidence="5" key="1">
    <citation type="journal article" date="2019" name="Int. J. Syst. Evol. Microbiol.">
        <title>The Global Catalogue of Microorganisms (GCM) 10K type strain sequencing project: providing services to taxonomists for standard genome sequencing and annotation.</title>
        <authorList>
            <consortium name="The Broad Institute Genomics Platform"/>
            <consortium name="The Broad Institute Genome Sequencing Center for Infectious Disease"/>
            <person name="Wu L."/>
            <person name="Ma J."/>
        </authorList>
    </citation>
    <scope>NUCLEOTIDE SEQUENCE [LARGE SCALE GENOMIC DNA]</scope>
    <source>
        <strain evidence="5">KCTC 15012</strain>
    </source>
</reference>
<name>A0ABW5CFY6_9PROT</name>
<keyword evidence="1" id="KW-0862">Zinc</keyword>
<feature type="domain" description="SWIM-type" evidence="3">
    <location>
        <begin position="152"/>
        <end position="180"/>
    </location>
</feature>
<accession>A0ABW5CFY6</accession>
<evidence type="ECO:0000313" key="4">
    <source>
        <dbReference type="EMBL" id="MFD2235683.1"/>
    </source>
</evidence>
<protein>
    <submittedName>
        <fullName evidence="4">SWIM zinc finger family protein</fullName>
    </submittedName>
</protein>
<dbReference type="PROSITE" id="PS50966">
    <property type="entry name" value="ZF_SWIM"/>
    <property type="match status" value="1"/>
</dbReference>
<comment type="caution">
    <text evidence="4">The sequence shown here is derived from an EMBL/GenBank/DDBJ whole genome shotgun (WGS) entry which is preliminary data.</text>
</comment>
<keyword evidence="5" id="KW-1185">Reference proteome</keyword>
<feature type="compositionally biased region" description="Low complexity" evidence="2">
    <location>
        <begin position="240"/>
        <end position="261"/>
    </location>
</feature>
<keyword evidence="1" id="KW-0863">Zinc-finger</keyword>
<evidence type="ECO:0000313" key="5">
    <source>
        <dbReference type="Proteomes" id="UP001597296"/>
    </source>
</evidence>
<evidence type="ECO:0000259" key="3">
    <source>
        <dbReference type="PROSITE" id="PS50966"/>
    </source>
</evidence>
<dbReference type="Pfam" id="PF04434">
    <property type="entry name" value="SWIM"/>
    <property type="match status" value="1"/>
</dbReference>
<dbReference type="PANTHER" id="PTHR38133:SF1">
    <property type="entry name" value="SLR1429 PROTEIN"/>
    <property type="match status" value="1"/>
</dbReference>
<dbReference type="RefSeq" id="WP_377319084.1">
    <property type="nucleotide sequence ID" value="NZ_JBHUIY010000064.1"/>
</dbReference>
<sequence length="290" mass="31411">MSDGRWAPYVPVAQRRARAEREIDRLRRQGDPAAPVVIEGRTIARTFWGKAWCDTLEGYRDYDNRLPRGRTYVRNGSVIDLRILAGTITATVSGSSLYQVRITVKPLPASRWQIICRECGGSIGSRVELLQGRLSLGVMARLCSPQHGLFPRQTEISLSCSCPDGAVMCKHVAAVLYGVGARLDQQPELLFRLRGVDETELITAASRAMPIVTAVPAAGKLLEGEDLAALFGLDLAAPAEPPSSAAPSPDAAEPARAAGPAGRRRKAAKPETAAPARYDLTPDGFVKWWK</sequence>